<dbReference type="PANTHER" id="PTHR11630:SF47">
    <property type="entry name" value="DNA HELICASE MCM8"/>
    <property type="match status" value="1"/>
</dbReference>
<evidence type="ECO:0000256" key="1">
    <source>
        <dbReference type="ARBA" id="ARBA00022741"/>
    </source>
</evidence>
<dbReference type="GO" id="GO:0005524">
    <property type="term" value="F:ATP binding"/>
    <property type="evidence" value="ECO:0007669"/>
    <property type="project" value="UniProtKB-KW"/>
</dbReference>
<reference evidence="4" key="1">
    <citation type="journal article" date="2020" name="bioRxiv">
        <title>Hybrid origin of Populus tomentosa Carr. identified through genome sequencing and phylogenomic analysis.</title>
        <authorList>
            <person name="An X."/>
            <person name="Gao K."/>
            <person name="Chen Z."/>
            <person name="Li J."/>
            <person name="Yang X."/>
            <person name="Yang X."/>
            <person name="Zhou J."/>
            <person name="Guo T."/>
            <person name="Zhao T."/>
            <person name="Huang S."/>
            <person name="Miao D."/>
            <person name="Khan W.U."/>
            <person name="Rao P."/>
            <person name="Ye M."/>
            <person name="Lei B."/>
            <person name="Liao W."/>
            <person name="Wang J."/>
            <person name="Ji L."/>
            <person name="Li Y."/>
            <person name="Guo B."/>
            <person name="Mustafa N.S."/>
            <person name="Li S."/>
            <person name="Yun Q."/>
            <person name="Keller S.R."/>
            <person name="Mao J."/>
            <person name="Zhang R."/>
            <person name="Strauss S.H."/>
        </authorList>
    </citation>
    <scope>NUCLEOTIDE SEQUENCE</scope>
    <source>
        <strain evidence="4">GM15</strain>
        <tissue evidence="4">Leaf</tissue>
    </source>
</reference>
<dbReference type="PANTHER" id="PTHR11630">
    <property type="entry name" value="DNA REPLICATION LICENSING FACTOR MCM FAMILY MEMBER"/>
    <property type="match status" value="1"/>
</dbReference>
<dbReference type="OrthoDB" id="422555at2759"/>
<organism evidence="4 5">
    <name type="scientific">Populus tomentosa</name>
    <name type="common">Chinese white poplar</name>
    <dbReference type="NCBI Taxonomy" id="118781"/>
    <lineage>
        <taxon>Eukaryota</taxon>
        <taxon>Viridiplantae</taxon>
        <taxon>Streptophyta</taxon>
        <taxon>Embryophyta</taxon>
        <taxon>Tracheophyta</taxon>
        <taxon>Spermatophyta</taxon>
        <taxon>Magnoliopsida</taxon>
        <taxon>eudicotyledons</taxon>
        <taxon>Gunneridae</taxon>
        <taxon>Pentapetalae</taxon>
        <taxon>rosids</taxon>
        <taxon>fabids</taxon>
        <taxon>Malpighiales</taxon>
        <taxon>Salicaceae</taxon>
        <taxon>Saliceae</taxon>
        <taxon>Populus</taxon>
    </lineage>
</organism>
<dbReference type="PROSITE" id="PS50051">
    <property type="entry name" value="MCM_2"/>
    <property type="match status" value="1"/>
</dbReference>
<dbReference type="Pfam" id="PF00493">
    <property type="entry name" value="MCM"/>
    <property type="match status" value="1"/>
</dbReference>
<proteinExistence type="predicted"/>
<keyword evidence="2" id="KW-0067">ATP-binding</keyword>
<dbReference type="GO" id="GO:0003697">
    <property type="term" value="F:single-stranded DNA binding"/>
    <property type="evidence" value="ECO:0007669"/>
    <property type="project" value="TreeGrafter"/>
</dbReference>
<evidence type="ECO:0000313" key="4">
    <source>
        <dbReference type="EMBL" id="KAG6744077.1"/>
    </source>
</evidence>
<dbReference type="GO" id="GO:0042555">
    <property type="term" value="C:MCM complex"/>
    <property type="evidence" value="ECO:0007669"/>
    <property type="project" value="TreeGrafter"/>
</dbReference>
<dbReference type="InterPro" id="IPR001208">
    <property type="entry name" value="MCM_dom"/>
</dbReference>
<keyword evidence="5" id="KW-1185">Reference proteome</keyword>
<dbReference type="GO" id="GO:0017116">
    <property type="term" value="F:single-stranded DNA helicase activity"/>
    <property type="evidence" value="ECO:0007669"/>
    <property type="project" value="TreeGrafter"/>
</dbReference>
<dbReference type="GO" id="GO:0005634">
    <property type="term" value="C:nucleus"/>
    <property type="evidence" value="ECO:0007669"/>
    <property type="project" value="TreeGrafter"/>
</dbReference>
<evidence type="ECO:0000259" key="3">
    <source>
        <dbReference type="PROSITE" id="PS50051"/>
    </source>
</evidence>
<dbReference type="EMBL" id="JAAWWB010000032">
    <property type="protein sequence ID" value="KAG6744077.1"/>
    <property type="molecule type" value="Genomic_DNA"/>
</dbReference>
<feature type="domain" description="MCM C-terminal AAA(+) ATPase" evidence="3">
    <location>
        <begin position="86"/>
        <end position="147"/>
    </location>
</feature>
<evidence type="ECO:0000313" key="5">
    <source>
        <dbReference type="Proteomes" id="UP000886885"/>
    </source>
</evidence>
<sequence length="147" mass="15912">MLELQISCLICSHSLHVRDLEFIVKSPEEHGSDIFRQILQAKCPSIYGHGLVKDQACMVLQFIFTVLAVSEHSLEIHKTVVSSNRGAMVLADLGHCCIGEFDKMPAEHQALLEALQQLRVSVAKAGLLASLSARASVLAAETPVGGH</sequence>
<protein>
    <recommendedName>
        <fullName evidence="3">MCM C-terminal AAA(+) ATPase domain-containing protein</fullName>
    </recommendedName>
</protein>
<dbReference type="InterPro" id="IPR031327">
    <property type="entry name" value="MCM"/>
</dbReference>
<gene>
    <name evidence="4" type="ORF">POTOM_052786</name>
</gene>
<comment type="caution">
    <text evidence="4">The sequence shown here is derived from an EMBL/GenBank/DDBJ whole genome shotgun (WGS) entry which is preliminary data.</text>
</comment>
<dbReference type="Proteomes" id="UP000886885">
    <property type="component" value="Chromosome 16D"/>
</dbReference>
<dbReference type="AlphaFoldDB" id="A0A8X7Y8C6"/>
<name>A0A8X7Y8C6_POPTO</name>
<keyword evidence="1" id="KW-0547">Nucleotide-binding</keyword>
<evidence type="ECO:0000256" key="2">
    <source>
        <dbReference type="ARBA" id="ARBA00022840"/>
    </source>
</evidence>
<accession>A0A8X7Y8C6</accession>